<proteinExistence type="inferred from homology"/>
<evidence type="ECO:0000256" key="11">
    <source>
        <dbReference type="ARBA" id="ARBA00022876"/>
    </source>
</evidence>
<reference evidence="16 17" key="3">
    <citation type="journal article" date="2015" name="Genome Announc.">
        <title>Complete Genome Sequence of the Human Herpesvirus 6A Strain AJ from Africa Resembles Strain GS from North America.</title>
        <authorList>
            <person name="Tweedy J."/>
            <person name="Spyrou M.A."/>
            <person name="Donaldson C.D."/>
            <person name="Depledge D."/>
            <person name="Breuer J."/>
            <person name="Gompels U.A."/>
        </authorList>
    </citation>
    <scope>NUCLEOTIDE SEQUENCE [LARGE SCALE GENOMIC DNA]</scope>
    <source>
        <strain evidence="16">AJ</strain>
    </source>
</reference>
<dbReference type="GO" id="GO:0004843">
    <property type="term" value="F:cysteine-type deubiquitinase activity"/>
    <property type="evidence" value="ECO:0007669"/>
    <property type="project" value="InterPro"/>
</dbReference>
<dbReference type="EMBL" id="KP257584">
    <property type="protein sequence ID" value="AJA36244.1"/>
    <property type="molecule type" value="Genomic_DNA"/>
</dbReference>
<evidence type="ECO:0000256" key="9">
    <source>
        <dbReference type="ARBA" id="ARBA00022807"/>
    </source>
</evidence>
<dbReference type="GO" id="GO:0039648">
    <property type="term" value="P:symbiont-mediated perturbation of host ubiquitin-like protein modification"/>
    <property type="evidence" value="ECO:0007669"/>
    <property type="project" value="UniProtKB-KW"/>
</dbReference>
<keyword evidence="10" id="KW-0946">Virion</keyword>
<keyword evidence="9" id="KW-0788">Thiol protease</keyword>
<protein>
    <submittedName>
        <fullName evidence="16">U31 protein</fullName>
    </submittedName>
</protein>
<dbReference type="InterPro" id="IPR006928">
    <property type="entry name" value="Herpes_teg_USP"/>
</dbReference>
<feature type="domain" description="Peptidase C76" evidence="15">
    <location>
        <begin position="3"/>
        <end position="221"/>
    </location>
</feature>
<reference evidence="16 17" key="1">
    <citation type="journal article" date="1993" name="J. Virol.">
        <title>Identification of a lytic-phase origin of DNA replication in human herpesvirus 6B strain Z29.</title>
        <authorList>
            <person name="Dewhurst S."/>
            <person name="Dollard S.C."/>
            <person name="Pellett P.E."/>
            <person name="Dambaugh T.R."/>
        </authorList>
    </citation>
    <scope>NUCLEOTIDE SEQUENCE [LARGE SCALE GENOMIC DNA]</scope>
    <source>
        <strain evidence="16">AJ</strain>
    </source>
</reference>
<dbReference type="InterPro" id="IPR038765">
    <property type="entry name" value="Papain-like_cys_pep_sf"/>
</dbReference>
<sequence>MKIITSSTNQNDSKYGPRAGKQCMSNSFSFLHTVYLNGINNSLNAGTIDAIMEEGYHLDTAGTLALMLNNSDSQDYRLPTEIPKRIHSRYGVTQHELSRPFNGTLDTQKIDNEVYLGLIDFILYGKSKNGPTFAVITIGVLSRALFFLNNTLYLFDSHPTEREATAAIYICQNIEEVYELLTTHGTEGFYYDASLIFFIETSNLSLSSHDAELLILKTYKDPDIAIALDKFSSTEIHEIKKTDDIGSQQDLVADKTTDLEHAPHKRKKNSHSLELELNDKKKKDTASLTYYATEVDLIPSFYELRSQFQSLFHDLKSFPIMKSNFNWTIYLQDSPINPNQPFATPFLWNRVFHLLCQIIDVFVGVGSTNDDSSKQQQQTIFINYLLPFKDFSEVFNEALAACQENNLDIIFIYNNYLCKTTTFRTLERILLSKFLAIVDNDHKKHYEWVKSWTTQMFQGMPKKLDDIENYLKAYVDHNPVKHFHEFICLNKAEKYKVAVLLNEKRKEIQEAIEREKNSFAQLSNFIDKLGETPALPIESENVHKVHTSDITEGIVPRFITESIELPNISTLNNTQQISLDKQLNEKLTNTIHTLTNKFTKIVQDNYNNIAAGFMPVTELNCLFAYLVNLYFNIEVLKHSGLNINTVLLQEVEKLYDNTQFLRFGTSHFNINNLSNFTLSIRKMFVDFYNSQKPSDRASEILAAIESILADPSKNKTVVNIEMIKSQLEELGKMEISTTENKQTAAITKQILGDQELTPIYDFLHHLSAYNLPNTTTVKNLHLHFILEQRPDIAMTLHDKIQSILDIYVDDMLNDITVPEQTFSTVLFLVDLFPNSTEKTALFESVLTLRQLAKKCANLKTLDEFDDLAQFITTNSEQLQNMMRQHFGKKIPTLMGHIKFLYSQKIITTEEKNWIQRAKTVVITSPEELTAFLATAPTKHALQTCKPDLDKALQRHMEEQMKQTAENDKKHILTIRSTLEKRLNDILLILKDGQFSSLETMHLNLLETFLKQLQDNNVIIHFTHALLPVLKDIETTISKIISDVIEKILIKTPLNPEQMSKEEQKYTPLLSFLSKFKKTTFCTEDIKTEIDQMQKSITFLKKIATSANKHTRLSHSIYGQELNLYEERITELRKETNKMKEQLSKEYALAEKKILLSSQDAKTDKIYLVLNTHTLKEIKNTQFRETAFAKALTVEVNNKENQLQELLNHFNAHLKAKMDQNHITKLSFDTKWTAFVSDSRLYIPDFINIKLQDFISDPFKVISQLMNKATNEMPYIQAEITLKWLTKLIHDINKFCLSAISEFGKEAIPFNYAALRDLEYQINTKYVEIENKVICNETVENTKNIPKLTKLLKQLDPKRVAGGQEQYQTLMNKILSSETSMQQTYEKEQLKKEYFEIVNNVASFKLAFNFPQQLQNVERLIEKFKSLPKSQPFEKFPQENDLLSDSLNTENYINGLRALLNFITAAQNYIQNTLLKQWAVFQQQNFIPIDYSVANVKPISDLYARLRIERERQVFYQVNSVFGTHLIVDDTGVPLQFHNIFNNAIVKFFSLNYKQIHVPEDTPRLVSSQYKLLSVCKSFIMILQQFWENIITLDLGPYLRDGTQNFKRELIPIVNLKLFIYCITQAWTASEDSTVSTAFELPIKQFTLLILCSHPEYLYGCLSHSTDLVINSLAKSIDKNSLYNTFVVSHNPPEKPMHLMRNICIDTQLWQPAKLMKDTFQQTFFTQLCPKNEKFFIYLTAFLILPYKFMNYIWIQYKPAIFTQRSYQNLIKDLCSEYVHQNKITTSSVTPHEPDTIKSGERITSKITVHKAQNTPTLTRLQAQEYVFDYILYSFLTGYEMTFAMYIDTIEKTYLLCMRHLENVLHDKDFQSVLRARTFDIDYILKQSWTKNIVEHSLFSVQLDKIVSYLNHTNRATPNIPLILFNYDNEVVNVYLPPMSNNPKKVAFYIKNPFHFPVQEYEATNLISFHLYPKTTDILNQLPPNNTESTRPGKQTSETLTTKNLSEPKFKKPAVTGLVPKSQSIILSTDTNVPETSPDVKANTASAAIKDVTLAREKINEFSESINTTISKLKSMYL</sequence>
<keyword evidence="5" id="KW-0645">Protease</keyword>
<dbReference type="GO" id="GO:0006508">
    <property type="term" value="P:proteolysis"/>
    <property type="evidence" value="ECO:0007669"/>
    <property type="project" value="UniProtKB-KW"/>
</dbReference>
<gene>
    <name evidence="16" type="primary">U31</name>
</gene>
<dbReference type="InterPro" id="IPR034702">
    <property type="entry name" value="HSV_LTP"/>
</dbReference>
<keyword evidence="2" id="KW-0920">Virion tegument</keyword>
<dbReference type="Proteomes" id="UP000142548">
    <property type="component" value="Genome"/>
</dbReference>
<dbReference type="Pfam" id="PF04843">
    <property type="entry name" value="Herpes_teg_N"/>
    <property type="match status" value="1"/>
</dbReference>
<evidence type="ECO:0000313" key="16">
    <source>
        <dbReference type="EMBL" id="AJA36244.1"/>
    </source>
</evidence>
<organism evidence="16 17">
    <name type="scientific">Human betaherpesvirus 6A</name>
    <dbReference type="NCBI Taxonomy" id="32603"/>
    <lineage>
        <taxon>Viruses</taxon>
        <taxon>Duplodnaviria</taxon>
        <taxon>Heunggongvirae</taxon>
        <taxon>Peploviricota</taxon>
        <taxon>Herviviricetes</taxon>
        <taxon>Herpesvirales</taxon>
        <taxon>Orthoherpesviridae</taxon>
        <taxon>Betaherpesvirinae</taxon>
        <taxon>Roseolovirus</taxon>
        <taxon>Roseolovirus humanbeta6a</taxon>
    </lineage>
</organism>
<evidence type="ECO:0000256" key="3">
    <source>
        <dbReference type="ARBA" id="ARBA00022581"/>
    </source>
</evidence>
<dbReference type="SUPFAM" id="SSF54001">
    <property type="entry name" value="Cysteine proteinases"/>
    <property type="match status" value="1"/>
</dbReference>
<dbReference type="PROSITE" id="PS51521">
    <property type="entry name" value="HTUSP"/>
    <property type="match status" value="1"/>
</dbReference>
<keyword evidence="12" id="KW-1035">Host cytoplasm</keyword>
<accession>A0A0A7RSK4</accession>
<feature type="region of interest" description="Disordered" evidence="14">
    <location>
        <begin position="1982"/>
        <end position="2003"/>
    </location>
</feature>
<keyword evidence="11" id="KW-1127">Modulation of host ubiquitin pathway by viral deubiquitinase</keyword>
<evidence type="ECO:0000256" key="14">
    <source>
        <dbReference type="SAM" id="MobiDB-lite"/>
    </source>
</evidence>
<evidence type="ECO:0000256" key="7">
    <source>
        <dbReference type="ARBA" id="ARBA00022786"/>
    </source>
</evidence>
<evidence type="ECO:0000313" key="17">
    <source>
        <dbReference type="Proteomes" id="UP000142548"/>
    </source>
</evidence>
<evidence type="ECO:0000256" key="5">
    <source>
        <dbReference type="ARBA" id="ARBA00022670"/>
    </source>
</evidence>
<evidence type="ECO:0000256" key="4">
    <source>
        <dbReference type="ARBA" id="ARBA00022662"/>
    </source>
</evidence>
<keyword evidence="3" id="KW-0945">Host-virus interaction</keyword>
<keyword evidence="4" id="KW-1130">Modulation of host ubiquitin pathway by virus</keyword>
<evidence type="ECO:0000256" key="1">
    <source>
        <dbReference type="ARBA" id="ARBA00022562"/>
    </source>
</evidence>
<keyword evidence="6" id="KW-0677">Repeat</keyword>
<dbReference type="HAMAP" id="MF_04044">
    <property type="entry name" value="HSV_LTP"/>
    <property type="match status" value="1"/>
</dbReference>
<keyword evidence="8" id="KW-0378">Hydrolase</keyword>
<keyword evidence="1" id="KW-1048">Host nucleus</keyword>
<reference evidence="16 17" key="2">
    <citation type="journal article" date="2002" name="J. Virol. Methods">
        <title>Characterisation of a human herpesvirus 6 variant A 'amplicon' and replication modulation by U94-Rep 'latency gene'.</title>
        <authorList>
            <person name="Turner S."/>
            <person name="DiLuca D."/>
            <person name="Gompels U."/>
        </authorList>
    </citation>
    <scope>NUCLEOTIDE SEQUENCE [LARGE SCALE GENOMIC DNA]</scope>
    <source>
        <strain evidence="16">AJ</strain>
    </source>
</reference>
<evidence type="ECO:0000259" key="15">
    <source>
        <dbReference type="PROSITE" id="PS51521"/>
    </source>
</evidence>
<evidence type="ECO:0000256" key="6">
    <source>
        <dbReference type="ARBA" id="ARBA00022737"/>
    </source>
</evidence>
<evidence type="ECO:0000256" key="10">
    <source>
        <dbReference type="ARBA" id="ARBA00022844"/>
    </source>
</evidence>
<evidence type="ECO:0000256" key="2">
    <source>
        <dbReference type="ARBA" id="ARBA00022580"/>
    </source>
</evidence>
<evidence type="ECO:0000256" key="8">
    <source>
        <dbReference type="ARBA" id="ARBA00022801"/>
    </source>
</evidence>
<keyword evidence="7" id="KW-0833">Ubl conjugation pathway</keyword>
<feature type="coiled-coil region" evidence="13">
    <location>
        <begin position="1114"/>
        <end position="1152"/>
    </location>
</feature>
<dbReference type="Gene3D" id="3.90.70.120">
    <property type="match status" value="1"/>
</dbReference>
<name>A0A0A7RSK4_9BETA</name>
<evidence type="ECO:0000256" key="13">
    <source>
        <dbReference type="SAM" id="Coils"/>
    </source>
</evidence>
<dbReference type="GO" id="GO:0044423">
    <property type="term" value="C:virion component"/>
    <property type="evidence" value="ECO:0007669"/>
    <property type="project" value="UniProtKB-KW"/>
</dbReference>
<evidence type="ECO:0000256" key="12">
    <source>
        <dbReference type="ARBA" id="ARBA00023200"/>
    </source>
</evidence>
<keyword evidence="13" id="KW-0175">Coiled coil</keyword>